<dbReference type="Proteomes" id="UP000887565">
    <property type="component" value="Unplaced"/>
</dbReference>
<protein>
    <submittedName>
        <fullName evidence="2">Uncharacterized protein</fullName>
    </submittedName>
</protein>
<organism evidence="1 2">
    <name type="scientific">Romanomermis culicivorax</name>
    <name type="common">Nematode worm</name>
    <dbReference type="NCBI Taxonomy" id="13658"/>
    <lineage>
        <taxon>Eukaryota</taxon>
        <taxon>Metazoa</taxon>
        <taxon>Ecdysozoa</taxon>
        <taxon>Nematoda</taxon>
        <taxon>Enoplea</taxon>
        <taxon>Dorylaimia</taxon>
        <taxon>Mermithida</taxon>
        <taxon>Mermithoidea</taxon>
        <taxon>Mermithidae</taxon>
        <taxon>Romanomermis</taxon>
    </lineage>
</organism>
<proteinExistence type="predicted"/>
<sequence>MESPPFCLFMPLFKCGRFCVVFDDKTLGVMLRRRIAYSHSYPTTHQRRLICSHQSSIGRLFVGEFYVGQSFRLAAFMNDQTDADQVTYLKIFSKSASVVRPFKFLMNNLFFSIPVLYVKPCGGIFEDDELC</sequence>
<dbReference type="WBParaSite" id="nRc.2.0.1.t34277-RA">
    <property type="protein sequence ID" value="nRc.2.0.1.t34277-RA"/>
    <property type="gene ID" value="nRc.2.0.1.g34277"/>
</dbReference>
<reference evidence="2" key="1">
    <citation type="submission" date="2022-11" db="UniProtKB">
        <authorList>
            <consortium name="WormBaseParasite"/>
        </authorList>
    </citation>
    <scope>IDENTIFICATION</scope>
</reference>
<name>A0A915K8R1_ROMCU</name>
<evidence type="ECO:0000313" key="1">
    <source>
        <dbReference type="Proteomes" id="UP000887565"/>
    </source>
</evidence>
<keyword evidence="1" id="KW-1185">Reference proteome</keyword>
<evidence type="ECO:0000313" key="2">
    <source>
        <dbReference type="WBParaSite" id="nRc.2.0.1.t34277-RA"/>
    </source>
</evidence>
<accession>A0A915K8R1</accession>
<dbReference type="AlphaFoldDB" id="A0A915K8R1"/>